<evidence type="ECO:0000313" key="1">
    <source>
        <dbReference type="EMBL" id="VDN34183.1"/>
    </source>
</evidence>
<reference evidence="1 2" key="1">
    <citation type="submission" date="2018-11" db="EMBL/GenBank/DDBJ databases">
        <authorList>
            <consortium name="Pathogen Informatics"/>
        </authorList>
    </citation>
    <scope>NUCLEOTIDE SEQUENCE [LARGE SCALE GENOMIC DNA]</scope>
</reference>
<protein>
    <submittedName>
        <fullName evidence="1">Uncharacterized protein</fullName>
    </submittedName>
</protein>
<organism evidence="1 2">
    <name type="scientific">Dibothriocephalus latus</name>
    <name type="common">Fish tapeworm</name>
    <name type="synonym">Diphyllobothrium latum</name>
    <dbReference type="NCBI Taxonomy" id="60516"/>
    <lineage>
        <taxon>Eukaryota</taxon>
        <taxon>Metazoa</taxon>
        <taxon>Spiralia</taxon>
        <taxon>Lophotrochozoa</taxon>
        <taxon>Platyhelminthes</taxon>
        <taxon>Cestoda</taxon>
        <taxon>Eucestoda</taxon>
        <taxon>Diphyllobothriidea</taxon>
        <taxon>Diphyllobothriidae</taxon>
        <taxon>Dibothriocephalus</taxon>
    </lineage>
</organism>
<keyword evidence="2" id="KW-1185">Reference proteome</keyword>
<gene>
    <name evidence="1" type="ORF">DILT_LOCUS16446</name>
</gene>
<accession>A0A3P7NB33</accession>
<evidence type="ECO:0000313" key="2">
    <source>
        <dbReference type="Proteomes" id="UP000281553"/>
    </source>
</evidence>
<dbReference type="AlphaFoldDB" id="A0A3P7NB33"/>
<name>A0A3P7NB33_DIBLA</name>
<proteinExistence type="predicted"/>
<sequence>MCRIPLDDSQKLKVLTSNSENDSYKSLHQKSILVVCLISHFEGTNGNNCHSHREQDHFPVLVHVPRGPDSPIFNKTPIDLSKSTVSYTIKCNRIAEGRISHLMRGINVLKALKAFTPTLVLNRVAINVSAT</sequence>
<dbReference type="Proteomes" id="UP000281553">
    <property type="component" value="Unassembled WGS sequence"/>
</dbReference>
<dbReference type="EMBL" id="UYRU01084868">
    <property type="protein sequence ID" value="VDN34183.1"/>
    <property type="molecule type" value="Genomic_DNA"/>
</dbReference>